<keyword evidence="5" id="KW-1185">Reference proteome</keyword>
<evidence type="ECO:0000313" key="5">
    <source>
        <dbReference type="Proteomes" id="UP000516412"/>
    </source>
</evidence>
<dbReference type="Pfam" id="PF05860">
    <property type="entry name" value="TPS"/>
    <property type="match status" value="1"/>
</dbReference>
<dbReference type="KEGG" id="nmus:H7A79_0208"/>
<reference evidence="4" key="1">
    <citation type="submission" date="2024-06" db="EMBL/GenBank/DDBJ databases">
        <title>Complete Genome Sequence of mouse commensal type strain Neisseria musculi.</title>
        <authorList>
            <person name="Thapa E."/>
            <person name="Aluvathingal J."/>
            <person name="Nadendla S."/>
            <person name="Mehta A."/>
            <person name="Tettelin H."/>
            <person name="Weyand N.J."/>
        </authorList>
    </citation>
    <scope>NUCLEOTIDE SEQUENCE</scope>
    <source>
        <strain evidence="4">NW831</strain>
    </source>
</reference>
<dbReference type="RefSeq" id="WP_187000803.1">
    <property type="nucleotide sequence ID" value="NZ_CP060414.2"/>
</dbReference>
<accession>A0A7H1MB70</accession>
<dbReference type="Proteomes" id="UP000516412">
    <property type="component" value="Chromosome"/>
</dbReference>
<protein>
    <submittedName>
        <fullName evidence="4">Filamentous hemagglutinin family N-terminal domain protein</fullName>
    </submittedName>
</protein>
<keyword evidence="2" id="KW-0472">Membrane</keyword>
<dbReference type="SMART" id="SM00912">
    <property type="entry name" value="Haemagg_act"/>
    <property type="match status" value="1"/>
</dbReference>
<keyword evidence="2" id="KW-1133">Transmembrane helix</keyword>
<feature type="region of interest" description="Disordered" evidence="1">
    <location>
        <begin position="447"/>
        <end position="468"/>
    </location>
</feature>
<dbReference type="GO" id="GO:0003824">
    <property type="term" value="F:catalytic activity"/>
    <property type="evidence" value="ECO:0007669"/>
    <property type="project" value="UniProtKB-ARBA"/>
</dbReference>
<dbReference type="Pfam" id="PF13332">
    <property type="entry name" value="Fil_haemagg_2"/>
    <property type="match status" value="4"/>
</dbReference>
<dbReference type="InterPro" id="IPR012334">
    <property type="entry name" value="Pectin_lyas_fold"/>
</dbReference>
<organism evidence="4 5">
    <name type="scientific">Neisseria musculi</name>
    <dbReference type="NCBI Taxonomy" id="1815583"/>
    <lineage>
        <taxon>Bacteria</taxon>
        <taxon>Pseudomonadati</taxon>
        <taxon>Pseudomonadota</taxon>
        <taxon>Betaproteobacteria</taxon>
        <taxon>Neisseriales</taxon>
        <taxon>Neisseriaceae</taxon>
        <taxon>Neisseria</taxon>
    </lineage>
</organism>
<dbReference type="InterPro" id="IPR011050">
    <property type="entry name" value="Pectin_lyase_fold/virulence"/>
</dbReference>
<dbReference type="NCBIfam" id="TIGR01731">
    <property type="entry name" value="fil_hemag_20aa"/>
    <property type="match status" value="12"/>
</dbReference>
<dbReference type="Gene3D" id="2.160.20.10">
    <property type="entry name" value="Single-stranded right-handed beta-helix, Pectin lyase-like"/>
    <property type="match status" value="1"/>
</dbReference>
<dbReference type="EMBL" id="CP060414">
    <property type="protein sequence ID" value="QNT58885.1"/>
    <property type="molecule type" value="Genomic_DNA"/>
</dbReference>
<name>A0A7H1MB70_9NEIS</name>
<evidence type="ECO:0000313" key="4">
    <source>
        <dbReference type="EMBL" id="QNT58885.1"/>
    </source>
</evidence>
<feature type="region of interest" description="Disordered" evidence="1">
    <location>
        <begin position="2301"/>
        <end position="2336"/>
    </location>
</feature>
<dbReference type="Pfam" id="PF13018">
    <property type="entry name" value="ESPR"/>
    <property type="match status" value="1"/>
</dbReference>
<dbReference type="NCBIfam" id="TIGR01901">
    <property type="entry name" value="adhes_NPXG"/>
    <property type="match status" value="1"/>
</dbReference>
<feature type="domain" description="Filamentous haemagglutinin FhaB/tRNA nuclease CdiA-like TPS" evidence="3">
    <location>
        <begin position="90"/>
        <end position="210"/>
    </location>
</feature>
<proteinExistence type="predicted"/>
<dbReference type="InterPro" id="IPR008638">
    <property type="entry name" value="FhaB/CdiA-like_TPS"/>
</dbReference>
<evidence type="ECO:0000259" key="3">
    <source>
        <dbReference type="SMART" id="SM00912"/>
    </source>
</evidence>
<feature type="transmembrane region" description="Helical" evidence="2">
    <location>
        <begin position="52"/>
        <end position="74"/>
    </location>
</feature>
<dbReference type="InterPro" id="IPR025157">
    <property type="entry name" value="Hemagglutinin_rpt"/>
</dbReference>
<dbReference type="InterPro" id="IPR024973">
    <property type="entry name" value="ESPR"/>
</dbReference>
<evidence type="ECO:0000256" key="1">
    <source>
        <dbReference type="SAM" id="MobiDB-lite"/>
    </source>
</evidence>
<evidence type="ECO:0000256" key="2">
    <source>
        <dbReference type="SAM" id="Phobius"/>
    </source>
</evidence>
<dbReference type="InterPro" id="IPR010069">
    <property type="entry name" value="CdiA_FHA1_rpt"/>
</dbReference>
<gene>
    <name evidence="4" type="ORF">H7A79_0208</name>
</gene>
<feature type="compositionally biased region" description="Low complexity" evidence="1">
    <location>
        <begin position="448"/>
        <end position="468"/>
    </location>
</feature>
<sequence length="2886" mass="300438">MNTTCHKVIFNKKRGMMVAVAENTPRSGKNVQDGGAAVSDGLSGAAKFQMQLAAFSVWLAAGAVAPVWAAGIAADKSAPSNQQPTILQTANGLPQVNIQTPSAAGVSVNQYRQFDVQAKGALLNNSRSSVPTRLGGWIAGNPWLARGEARVIVNQVNSVNPSLLNGYIEVAGRRADVILANPAGIQVNGAGFINAAGVTLTTGKPVFDNGRLTGLQVRGGGIAVGGGGLDTSGADYTRILARAAQINAGVWAQDLKVVSGANDIAADGSHSKVSDGRPAPAAAIDTAQLGGMYAGKITLISTDKGAAVHHAGQAFAAAGGITLSANGRIGNSGSIIASDHTQSPNGAAAVNIQAAAFDNRGTVSSQGRTVLAAAEASNSGTMVSAGELNIRTRNLDNRKTLQAARFDIATGRLNNSGTMAQTGLQHLGIEAGKLNNSGLIGYAAADRASGNSGHASPAAPAAPSTAAGAGSAQSYTAAAPLTLPQGRLTVSDGLDNSGSITANGGADVNTANGLVNTGRLHLNKLAAAGRLLDNRQGETIARQARVTAQTLDNRHGTLGAAETLAIRNHTTDNRAGTLQSGGRLVAAVQTLDNRSGRLTANQEADIEAVALFNQNGRIDTGRLNAEAARLDNSSGSIHSSEITELKVSDGLNNQNGLIGSAQDIKIHDSNQQTLTLNNASGKIQAGQNLDIQARTLAAQGGLAANRILSLKLKDSFSPEQDIRAGEGLHLTTGGSLTNRRTLEGGRFLFLQAAHIDNAAAGKIQSGSGTQLKARNIANRGLINSNGLTLLDAGGTVLNTGTGRVYGDWVGIAAEKLVNREETAGGQAKAAAIAARNHLAVGAKEITNQEGGRLSSEGSLSIGGSLDEQHQAQGTAGRLVNAGATVEAGKDARIAAKSLENLNKHFQTREYLDSSRHIISYTKAGEAEPFFTVGKDGITRKAGRHDFGFIYYDGRPEQWLHKYAVEQYYQADYVQNIYRQEIVKSRPAQILTGGALQAEGKWLNHNSMIMAGGMITGKDNIDNLADKDTVRTVNTGMLRRGSYDRHGSRGRRHIEFDKESGPIPNPPESHPDFGVKLAQTQEYSTSLPRTAPTAEQANLTPATVTHGGSTPAPIKTLNTGIRLPTSGLYAVNPAHPAYLVETDPAFTDYRQWLSSDYLLDALNSAPGRMHKRLGDGYYEQKLVNEQIARLTGYRRLDGYTDDEAQFKALMEAGITFARGQQLAPGIALSPEQAARLTSDIVWLEEQTLTLIDGSTVTVLAPKVYLTVKPGDINAHGGLISAGKLVLEGAGSLVNSGTLAGRKIVDLSATDIQNSGLIQGGKVRLRGKDVNIEGGTVAADTLLSVEADRLRVASTTVTHGDEGNGQTRIDRVAGLYVGNASDGLLSLKANQSIDFVAANLRNEAAKGRTRIVSDGRIGLGTAKLESRSRHGESGAKNHRHVAQTWEAGTTLGAKGDILISAQEDLTVRQGNIASSDGRILLSGRNVDIGEGRKTLDLSESVYSKSRGLVSNKTGLDQYRRRHDEAAGSTIEGKEVAVVAGADINVRGSNIVSDGRTLLKAGNNVNLTAAENTYTDHELHERKRSGLSGGFKDGVLSVGAGKSSQKLNQDDASTSLTVSQVGSIFGDTAIIAGNNLTTEAAILATGGDMTLQGRNVSLNAAHTASQSDSRMDAKQSGVSVGITVNPFEAAKAGYGRHMQGGGYSGSVVGQALQRGDAAGKAVYAALTPAVFTAGRQKTGESRHSEGTQAVVTSVSAQGDLNIIATDGHIKSEGAKLAAEGNALLSATESIELGFARDTAAQSGGRKRSGFSIDNREAVPAGTFNDRSRAQGSLDAATGTQLSAGGGAVLQTQKADIDIIGSSIAAQNDVALISGRHINIRPAQNSQNQSESQTGRGIGTAVVSDTEHFAGWMKNRQDSNSSQVEQVKSQVGSLGGHVNIQAQGNYTQQAAAVSAAKDLNITAKSVDVLAGHNLGSSRQAGRDVKIGTFAKVSSPLIDLADAAQAAVEGKAGRRTQALQTLAAGAQAYSAYHTAAGGGALVKAEAGLGFKTANSSQEQSQSQSLGNMLNAGGNLNIRSTEGGIRLQHTRAEAAGTLSLDSAQDLILESGQSARSARGKNSNFGASVGVGVSAGAQTGVYAYGEAGGSKGSNRYLAQTHDHTTLKAGNIRLASKGDTTLKGATATAHRIDADVGGRLNIESVRDHIEQNNQQSGASIRAQVSFGTAWEASGSFSQSQAAGSRRAVSTQSGLFAGDGGYHINADSVHLKGGAIAATAPKEQNELTAKRFTFENIQNQSSYQATNIGLSGGYGKNPDKEPGYTGGSSFSPSLPQYEKGSDGSTTYAALSEGRLNIAGKDTTVQELGIHSDSSSAHRAVAALPDLAKITEKQQVVAKATTDIVSAARSFSSNRQKAAAEDKAQAQAEFEGRLKARKDGSYEAFAKLGESERQAVLISGSEAYRKADTEARNWGIGGSKSRAANAGTTLVTGILGGQSNLQTAANTLSPYAAAAIGNTFGHGANQNETAQLAGHFLLGATLAYINGGDPLSGGGAAVAAEKAAQYLTQQYHDGKTAIDPQTGEFNPNLLPEQIKEDIKAATGVIAAIVGATGDGGAALNAQIGAVAGQNAVENNDVGASFSQWRKEQKLLETDPAAYKKHKAEQWQAIGFLVDFIPVIGDIKGFAEAQTKGDYFFATLGMVPLYGDAAKKVHQAEKAYQAAKAAKDTEKMKAAMDQARKGADLPYDSRQIRAKLERRYGAENVVSATVPPSNARNVKLAGQSHPKTGVPFDSKGFPIFDKFLAYDTKINSRQFQAADYTGQMKLATQDLAEAIRRGQVNTSKFTTEQLEAIQSGKAKIPGYTWHHHQDRGRMQLVPEKRHLETGHIGGEAMSKGK</sequence>
<dbReference type="Pfam" id="PF12639">
    <property type="entry name" value="Colicin-DNase"/>
    <property type="match status" value="1"/>
</dbReference>
<keyword evidence="2" id="KW-0812">Transmembrane</keyword>
<dbReference type="SUPFAM" id="SSF51126">
    <property type="entry name" value="Pectin lyase-like"/>
    <property type="match status" value="1"/>
</dbReference>